<reference evidence="2" key="1">
    <citation type="submission" date="2023-03" db="UniProtKB">
        <authorList>
            <consortium name="EnsemblPlants"/>
        </authorList>
    </citation>
    <scope>IDENTIFICATION</scope>
</reference>
<evidence type="ECO:0000313" key="2">
    <source>
        <dbReference type="EnsemblPlants" id="MELO3C028178.2.1"/>
    </source>
</evidence>
<name>A0A9I9E3J8_CUCME</name>
<accession>A0A9I9E3J8</accession>
<protein>
    <submittedName>
        <fullName evidence="2">Uncharacterized protein</fullName>
    </submittedName>
</protein>
<dbReference type="AlphaFoldDB" id="A0A9I9E3J8"/>
<feature type="region of interest" description="Disordered" evidence="1">
    <location>
        <begin position="1"/>
        <end position="46"/>
    </location>
</feature>
<dbReference type="Gramene" id="MELO3C028178.2.1">
    <property type="protein sequence ID" value="MELO3C028178.2.1"/>
    <property type="gene ID" value="MELO3C028178.2"/>
</dbReference>
<dbReference type="EnsemblPlants" id="MELO3C028178.2.1">
    <property type="protein sequence ID" value="MELO3C028178.2.1"/>
    <property type="gene ID" value="MELO3C028178.2"/>
</dbReference>
<evidence type="ECO:0000256" key="1">
    <source>
        <dbReference type="SAM" id="MobiDB-lite"/>
    </source>
</evidence>
<sequence>SRPTARLQAEWKPSHPPRACSRIRSRQPSPAAPLRPKEDRRRRAAPIRRIAEPRRVASIEPVCVAEKLRQPRRA</sequence>
<organism evidence="2">
    <name type="scientific">Cucumis melo</name>
    <name type="common">Muskmelon</name>
    <dbReference type="NCBI Taxonomy" id="3656"/>
    <lineage>
        <taxon>Eukaryota</taxon>
        <taxon>Viridiplantae</taxon>
        <taxon>Streptophyta</taxon>
        <taxon>Embryophyta</taxon>
        <taxon>Tracheophyta</taxon>
        <taxon>Spermatophyta</taxon>
        <taxon>Magnoliopsida</taxon>
        <taxon>eudicotyledons</taxon>
        <taxon>Gunneridae</taxon>
        <taxon>Pentapetalae</taxon>
        <taxon>rosids</taxon>
        <taxon>fabids</taxon>
        <taxon>Cucurbitales</taxon>
        <taxon>Cucurbitaceae</taxon>
        <taxon>Benincaseae</taxon>
        <taxon>Cucumis</taxon>
    </lineage>
</organism>
<proteinExistence type="predicted"/>